<accession>A0A8H7ZWV5</accession>
<dbReference type="AlphaFoldDB" id="A0A8H7ZWV5"/>
<keyword evidence="2" id="KW-1185">Reference proteome</keyword>
<comment type="caution">
    <text evidence="1">The sequence shown here is derived from an EMBL/GenBank/DDBJ whole genome shotgun (WGS) entry which is preliminary data.</text>
</comment>
<dbReference type="GO" id="GO:0006487">
    <property type="term" value="P:protein N-linked glycosylation"/>
    <property type="evidence" value="ECO:0007669"/>
    <property type="project" value="TreeGrafter"/>
</dbReference>
<dbReference type="GO" id="GO:0046921">
    <property type="term" value="F:alpha-(1-&gt;6)-fucosyltransferase activity"/>
    <property type="evidence" value="ECO:0007669"/>
    <property type="project" value="TreeGrafter"/>
</dbReference>
<evidence type="ECO:0000313" key="2">
    <source>
        <dbReference type="Proteomes" id="UP000673691"/>
    </source>
</evidence>
<dbReference type="PANTHER" id="PTHR13132:SF29">
    <property type="entry name" value="ALPHA-(1,6)-FUCOSYLTRANSFERASE"/>
    <property type="match status" value="1"/>
</dbReference>
<dbReference type="EMBL" id="JAEFCI010005171">
    <property type="protein sequence ID" value="KAG5460473.1"/>
    <property type="molecule type" value="Genomic_DNA"/>
</dbReference>
<proteinExistence type="predicted"/>
<name>A0A8H7ZWV5_9FUNG</name>
<organism evidence="1 2">
    <name type="scientific">Olpidium bornovanus</name>
    <dbReference type="NCBI Taxonomy" id="278681"/>
    <lineage>
        <taxon>Eukaryota</taxon>
        <taxon>Fungi</taxon>
        <taxon>Fungi incertae sedis</taxon>
        <taxon>Olpidiomycota</taxon>
        <taxon>Olpidiomycotina</taxon>
        <taxon>Olpidiomycetes</taxon>
        <taxon>Olpidiales</taxon>
        <taxon>Olpidiaceae</taxon>
        <taxon>Olpidium</taxon>
    </lineage>
</organism>
<gene>
    <name evidence="1" type="ORF">BJ554DRAFT_7476</name>
</gene>
<dbReference type="PANTHER" id="PTHR13132">
    <property type="entry name" value="ALPHA- 1,6 -FUCOSYLTRANSFERASE"/>
    <property type="match status" value="1"/>
</dbReference>
<dbReference type="Proteomes" id="UP000673691">
    <property type="component" value="Unassembled WGS sequence"/>
</dbReference>
<reference evidence="1 2" key="1">
    <citation type="journal article" name="Sci. Rep.">
        <title>Genome-scale phylogenetic analyses confirm Olpidium as the closest living zoosporic fungus to the non-flagellated, terrestrial fungi.</title>
        <authorList>
            <person name="Chang Y."/>
            <person name="Rochon D."/>
            <person name="Sekimoto S."/>
            <person name="Wang Y."/>
            <person name="Chovatia M."/>
            <person name="Sandor L."/>
            <person name="Salamov A."/>
            <person name="Grigoriev I.V."/>
            <person name="Stajich J.E."/>
            <person name="Spatafora J.W."/>
        </authorList>
    </citation>
    <scope>NUCLEOTIDE SEQUENCE [LARGE SCALE GENOMIC DNA]</scope>
    <source>
        <strain evidence="1">S191</strain>
    </source>
</reference>
<dbReference type="OrthoDB" id="2014825at2759"/>
<sequence>MPADVCRIILFGAAIYATLYFIGRPNYVDVSLTSQKTHVRRALSRKDTLGRESSPRRQAMIDNLYQMGNIPWPNYFDNLDGADLAPLTRELAHALDSDRIFLLKPTGCGVGQAYVENGCGRGESYSNFECLFQPLSSCSLEDASAPGVDVIDVPGYSKMTGDSFGDFSLGEVPAVWKKRLAELHPDAQLTDGFLRYWWRAQSAAYIARLNSHTSAAVSVLRHNESQHAAWSHGRKGGKPVPYPLPAGTVSLHVRHGDKGMDLVPFDDYVNAALRFTGQNPLAFQRRLFVSSEDPSVIEDARLLPERELEPSTGPARRWEVYTSDIPRMNAGPFKQLEFYGKQRMSYAWILQLLMALECDAWVGTRGSNWNRLIDELRCVYVDRCVAAYIEVGHDKDWKDYGP</sequence>
<protein>
    <submittedName>
        <fullName evidence="1">Uncharacterized protein</fullName>
    </submittedName>
</protein>
<evidence type="ECO:0000313" key="1">
    <source>
        <dbReference type="EMBL" id="KAG5460473.1"/>
    </source>
</evidence>